<reference evidence="1" key="1">
    <citation type="submission" date="2023-05" db="EMBL/GenBank/DDBJ databases">
        <authorList>
            <consortium name="ELIXIR-Norway"/>
        </authorList>
    </citation>
    <scope>NUCLEOTIDE SEQUENCE</scope>
</reference>
<evidence type="ECO:0000313" key="1">
    <source>
        <dbReference type="EMBL" id="CAI9693688.1"/>
    </source>
</evidence>
<dbReference type="EMBL" id="OX596097">
    <property type="protein sequence ID" value="CAI9693688.1"/>
    <property type="molecule type" value="Genomic_DNA"/>
</dbReference>
<dbReference type="Proteomes" id="UP001162501">
    <property type="component" value="Chromosome 13"/>
</dbReference>
<evidence type="ECO:0000313" key="2">
    <source>
        <dbReference type="Proteomes" id="UP001162501"/>
    </source>
</evidence>
<sequence length="407" mass="41267">MARTRLRVRISASSASLLSPQADLWAGEASGPGSGEEEQGTISRWGGCHREKEQREGGVTLPPGPHGCGCGRGRALATFPTSSLHCARHPGSAPCSPRATLGPGDPPFPPPAAAWGRPADTPLPSPSHAASEDLGEPPVAGDLTAATTGGGGGGTQAASRPAPPANRPLAPRRAGAVPRPHDTHSGSAQARLMAGPQSSRGPAGLAIELDSLPSRGSTERDSASGSACVKFTLMNSFSADLGVAGPSHLPAGRPSGLCQLSPQEGQAPRGFASCLPRKDRPLGALPAVSPGRTGPSGLKAPRRAGPWTAPPPEARAPRPVKPGQEPETPSPHRAQNRSSRGDGARGAPCAVRPEAARWPAGSLQGSAGCSRLPRCCKLRLPLNAGSWPPQEVLGVTSQQTAAVPVLT</sequence>
<name>A0ACB0DZN8_RANTA</name>
<proteinExistence type="predicted"/>
<protein>
    <submittedName>
        <fullName evidence="1">Uncharacterized protein</fullName>
    </submittedName>
</protein>
<gene>
    <name evidence="1" type="ORF">MRATA1EN3_LOCUS4901</name>
</gene>
<accession>A0ACB0DZN8</accession>
<organism evidence="1 2">
    <name type="scientific">Rangifer tarandus platyrhynchus</name>
    <name type="common">Svalbard reindeer</name>
    <dbReference type="NCBI Taxonomy" id="3082113"/>
    <lineage>
        <taxon>Eukaryota</taxon>
        <taxon>Metazoa</taxon>
        <taxon>Chordata</taxon>
        <taxon>Craniata</taxon>
        <taxon>Vertebrata</taxon>
        <taxon>Euteleostomi</taxon>
        <taxon>Mammalia</taxon>
        <taxon>Eutheria</taxon>
        <taxon>Laurasiatheria</taxon>
        <taxon>Artiodactyla</taxon>
        <taxon>Ruminantia</taxon>
        <taxon>Pecora</taxon>
        <taxon>Cervidae</taxon>
        <taxon>Odocoileinae</taxon>
        <taxon>Rangifer</taxon>
    </lineage>
</organism>